<evidence type="ECO:0000313" key="5">
    <source>
        <dbReference type="Proteomes" id="UP001372338"/>
    </source>
</evidence>
<keyword evidence="5" id="KW-1185">Reference proteome</keyword>
<proteinExistence type="predicted"/>
<dbReference type="GO" id="GO:0006261">
    <property type="term" value="P:DNA-templated DNA replication"/>
    <property type="evidence" value="ECO:0007669"/>
    <property type="project" value="TreeGrafter"/>
</dbReference>
<accession>A0AAN9IH27</accession>
<evidence type="ECO:0000256" key="1">
    <source>
        <dbReference type="ARBA" id="ARBA00022574"/>
    </source>
</evidence>
<dbReference type="InterPro" id="IPR036322">
    <property type="entry name" value="WD40_repeat_dom_sf"/>
</dbReference>
<dbReference type="InterPro" id="IPR015943">
    <property type="entry name" value="WD40/YVTN_repeat-like_dom_sf"/>
</dbReference>
<dbReference type="GO" id="GO:0006364">
    <property type="term" value="P:rRNA processing"/>
    <property type="evidence" value="ECO:0007669"/>
    <property type="project" value="TreeGrafter"/>
</dbReference>
<evidence type="ECO:0000256" key="2">
    <source>
        <dbReference type="ARBA" id="ARBA00022737"/>
    </source>
</evidence>
<dbReference type="SMART" id="SM00320">
    <property type="entry name" value="WD40"/>
    <property type="match status" value="2"/>
</dbReference>
<evidence type="ECO:0000256" key="3">
    <source>
        <dbReference type="PROSITE-ProRule" id="PRU00221"/>
    </source>
</evidence>
<feature type="repeat" description="WD" evidence="3">
    <location>
        <begin position="52"/>
        <end position="83"/>
    </location>
</feature>
<keyword evidence="2" id="KW-0677">Repeat</keyword>
<sequence>MIRRNQTPHSEFWTSDRNSGMGQGLHSLQVLIAMRVSCITWKVDTGRLLKKWHAHYRPVTCLVFSEDDSLLITGSEDGCVRVWIFDDLKSQEASNLYMHSFSQNSLLVTDVVIGNGGANAIIVSASEDRTCKVWLLFLWVVLMYQNR</sequence>
<dbReference type="PROSITE" id="PS50294">
    <property type="entry name" value="WD_REPEATS_REGION"/>
    <property type="match status" value="1"/>
</dbReference>
<gene>
    <name evidence="4" type="ORF">RIF29_18089</name>
</gene>
<keyword evidence="1 3" id="KW-0853">WD repeat</keyword>
<dbReference type="Proteomes" id="UP001372338">
    <property type="component" value="Unassembled WGS sequence"/>
</dbReference>
<dbReference type="Gene3D" id="2.130.10.10">
    <property type="entry name" value="YVTN repeat-like/Quinoprotein amine dehydrogenase"/>
    <property type="match status" value="1"/>
</dbReference>
<dbReference type="InterPro" id="IPR045227">
    <property type="entry name" value="WDR18/Ipi3/RID3"/>
</dbReference>
<evidence type="ECO:0000313" key="4">
    <source>
        <dbReference type="EMBL" id="KAK7276940.1"/>
    </source>
</evidence>
<reference evidence="4 5" key="1">
    <citation type="submission" date="2024-01" db="EMBL/GenBank/DDBJ databases">
        <title>The genomes of 5 underutilized Papilionoideae crops provide insights into root nodulation and disease resistanc.</title>
        <authorList>
            <person name="Yuan L."/>
        </authorList>
    </citation>
    <scope>NUCLEOTIDE SEQUENCE [LARGE SCALE GENOMIC DNA]</scope>
    <source>
        <strain evidence="4">ZHUSHIDOU_FW_LH</strain>
        <tissue evidence="4">Leaf</tissue>
    </source>
</reference>
<dbReference type="Pfam" id="PF00400">
    <property type="entry name" value="WD40"/>
    <property type="match status" value="2"/>
</dbReference>
<comment type="caution">
    <text evidence="4">The sequence shown here is derived from an EMBL/GenBank/DDBJ whole genome shotgun (WGS) entry which is preliminary data.</text>
</comment>
<dbReference type="InterPro" id="IPR001680">
    <property type="entry name" value="WD40_rpt"/>
</dbReference>
<dbReference type="EMBL" id="JAYWIO010000003">
    <property type="protein sequence ID" value="KAK7276940.1"/>
    <property type="molecule type" value="Genomic_DNA"/>
</dbReference>
<dbReference type="PROSITE" id="PS50082">
    <property type="entry name" value="WD_REPEATS_2"/>
    <property type="match status" value="1"/>
</dbReference>
<dbReference type="GO" id="GO:0120330">
    <property type="term" value="C:rixosome complex"/>
    <property type="evidence" value="ECO:0007669"/>
    <property type="project" value="TreeGrafter"/>
</dbReference>
<organism evidence="4 5">
    <name type="scientific">Crotalaria pallida</name>
    <name type="common">Smooth rattlebox</name>
    <name type="synonym">Crotalaria striata</name>
    <dbReference type="NCBI Taxonomy" id="3830"/>
    <lineage>
        <taxon>Eukaryota</taxon>
        <taxon>Viridiplantae</taxon>
        <taxon>Streptophyta</taxon>
        <taxon>Embryophyta</taxon>
        <taxon>Tracheophyta</taxon>
        <taxon>Spermatophyta</taxon>
        <taxon>Magnoliopsida</taxon>
        <taxon>eudicotyledons</taxon>
        <taxon>Gunneridae</taxon>
        <taxon>Pentapetalae</taxon>
        <taxon>rosids</taxon>
        <taxon>fabids</taxon>
        <taxon>Fabales</taxon>
        <taxon>Fabaceae</taxon>
        <taxon>Papilionoideae</taxon>
        <taxon>50 kb inversion clade</taxon>
        <taxon>genistoids sensu lato</taxon>
        <taxon>core genistoids</taxon>
        <taxon>Crotalarieae</taxon>
        <taxon>Crotalaria</taxon>
    </lineage>
</organism>
<dbReference type="PANTHER" id="PTHR18763:SF0">
    <property type="entry name" value="WD REPEAT-CONTAINING PROTEIN 18"/>
    <property type="match status" value="1"/>
</dbReference>
<dbReference type="AlphaFoldDB" id="A0AAN9IH27"/>
<dbReference type="PANTHER" id="PTHR18763">
    <property type="entry name" value="WD-REPEAT PROTEIN 18"/>
    <property type="match status" value="1"/>
</dbReference>
<name>A0AAN9IH27_CROPI</name>
<dbReference type="SUPFAM" id="SSF50978">
    <property type="entry name" value="WD40 repeat-like"/>
    <property type="match status" value="1"/>
</dbReference>
<dbReference type="GO" id="GO:0005656">
    <property type="term" value="C:nuclear pre-replicative complex"/>
    <property type="evidence" value="ECO:0007669"/>
    <property type="project" value="TreeGrafter"/>
</dbReference>
<protein>
    <submittedName>
        <fullName evidence="4">Uncharacterized protein</fullName>
    </submittedName>
</protein>